<dbReference type="WBParaSite" id="JU765_v2.g8333.t1">
    <property type="protein sequence ID" value="JU765_v2.g8333.t1"/>
    <property type="gene ID" value="JU765_v2.g8333"/>
</dbReference>
<dbReference type="Proteomes" id="UP000887576">
    <property type="component" value="Unplaced"/>
</dbReference>
<evidence type="ECO:0000313" key="1">
    <source>
        <dbReference type="Proteomes" id="UP000887576"/>
    </source>
</evidence>
<reference evidence="2" key="1">
    <citation type="submission" date="2022-11" db="UniProtKB">
        <authorList>
            <consortium name="WormBaseParasite"/>
        </authorList>
    </citation>
    <scope>IDENTIFICATION</scope>
</reference>
<protein>
    <submittedName>
        <fullName evidence="2">Phosphoglucomutase</fullName>
    </submittedName>
</protein>
<sequence>VGVYWAKYYFPDHSADKFDVVNGDVDCFEKLNDNSGADYVKTTGKCPANCEKLPALDRIASLDGDCDRLIYSFYNSKGDFCVVDGDFQAILFASFIYEKLCEMNLDDEARKNFTFGIATTRYANGALDKALQKYSDWLQIMKGETGVANISRLINKLDVGIFFEANGHGS</sequence>
<evidence type="ECO:0000313" key="2">
    <source>
        <dbReference type="WBParaSite" id="JU765_v2.g8333.t1"/>
    </source>
</evidence>
<name>A0AC34RN35_9BILA</name>
<proteinExistence type="predicted"/>
<accession>A0AC34RN35</accession>
<organism evidence="1 2">
    <name type="scientific">Panagrolaimus sp. JU765</name>
    <dbReference type="NCBI Taxonomy" id="591449"/>
    <lineage>
        <taxon>Eukaryota</taxon>
        <taxon>Metazoa</taxon>
        <taxon>Ecdysozoa</taxon>
        <taxon>Nematoda</taxon>
        <taxon>Chromadorea</taxon>
        <taxon>Rhabditida</taxon>
        <taxon>Tylenchina</taxon>
        <taxon>Panagrolaimomorpha</taxon>
        <taxon>Panagrolaimoidea</taxon>
        <taxon>Panagrolaimidae</taxon>
        <taxon>Panagrolaimus</taxon>
    </lineage>
</organism>